<dbReference type="EMBL" id="JARIHO010000004">
    <property type="protein sequence ID" value="KAJ7362836.1"/>
    <property type="molecule type" value="Genomic_DNA"/>
</dbReference>
<gene>
    <name evidence="2" type="ORF">DFH08DRAFT_799859</name>
</gene>
<sequence>MVAKSSVLVVFVFLISGAGAQCPNGGVVAPVQPGCLTVWRTKSIWTQTKIYVGLGEAVHGAHAIFVNPPAAGTSVCHPETIAVPGSSNLGVAQILYCCYSP</sequence>
<feature type="signal peptide" evidence="1">
    <location>
        <begin position="1"/>
        <end position="20"/>
    </location>
</feature>
<keyword evidence="3" id="KW-1185">Reference proteome</keyword>
<evidence type="ECO:0000313" key="3">
    <source>
        <dbReference type="Proteomes" id="UP001218218"/>
    </source>
</evidence>
<keyword evidence="1" id="KW-0732">Signal</keyword>
<dbReference type="AlphaFoldDB" id="A0AAD7AM61"/>
<feature type="chain" id="PRO_5042024685" evidence="1">
    <location>
        <begin position="21"/>
        <end position="101"/>
    </location>
</feature>
<evidence type="ECO:0000256" key="1">
    <source>
        <dbReference type="SAM" id="SignalP"/>
    </source>
</evidence>
<dbReference type="Proteomes" id="UP001218218">
    <property type="component" value="Unassembled WGS sequence"/>
</dbReference>
<comment type="caution">
    <text evidence="2">The sequence shown here is derived from an EMBL/GenBank/DDBJ whole genome shotgun (WGS) entry which is preliminary data.</text>
</comment>
<reference evidence="2" key="1">
    <citation type="submission" date="2023-03" db="EMBL/GenBank/DDBJ databases">
        <title>Massive genome expansion in bonnet fungi (Mycena s.s.) driven by repeated elements and novel gene families across ecological guilds.</title>
        <authorList>
            <consortium name="Lawrence Berkeley National Laboratory"/>
            <person name="Harder C.B."/>
            <person name="Miyauchi S."/>
            <person name="Viragh M."/>
            <person name="Kuo A."/>
            <person name="Thoen E."/>
            <person name="Andreopoulos B."/>
            <person name="Lu D."/>
            <person name="Skrede I."/>
            <person name="Drula E."/>
            <person name="Henrissat B."/>
            <person name="Morin E."/>
            <person name="Kohler A."/>
            <person name="Barry K."/>
            <person name="LaButti K."/>
            <person name="Morin E."/>
            <person name="Salamov A."/>
            <person name="Lipzen A."/>
            <person name="Mereny Z."/>
            <person name="Hegedus B."/>
            <person name="Baldrian P."/>
            <person name="Stursova M."/>
            <person name="Weitz H."/>
            <person name="Taylor A."/>
            <person name="Grigoriev I.V."/>
            <person name="Nagy L.G."/>
            <person name="Martin F."/>
            <person name="Kauserud H."/>
        </authorList>
    </citation>
    <scope>NUCLEOTIDE SEQUENCE</scope>
    <source>
        <strain evidence="2">CBHHK002</strain>
    </source>
</reference>
<proteinExistence type="predicted"/>
<protein>
    <submittedName>
        <fullName evidence="2">Uncharacterized protein</fullName>
    </submittedName>
</protein>
<evidence type="ECO:0000313" key="2">
    <source>
        <dbReference type="EMBL" id="KAJ7362836.1"/>
    </source>
</evidence>
<accession>A0AAD7AM61</accession>
<name>A0AAD7AM61_9AGAR</name>
<organism evidence="2 3">
    <name type="scientific">Mycena albidolilacea</name>
    <dbReference type="NCBI Taxonomy" id="1033008"/>
    <lineage>
        <taxon>Eukaryota</taxon>
        <taxon>Fungi</taxon>
        <taxon>Dikarya</taxon>
        <taxon>Basidiomycota</taxon>
        <taxon>Agaricomycotina</taxon>
        <taxon>Agaricomycetes</taxon>
        <taxon>Agaricomycetidae</taxon>
        <taxon>Agaricales</taxon>
        <taxon>Marasmiineae</taxon>
        <taxon>Mycenaceae</taxon>
        <taxon>Mycena</taxon>
    </lineage>
</organism>